<evidence type="ECO:0000313" key="2">
    <source>
        <dbReference type="EMBL" id="RNB56610.1"/>
    </source>
</evidence>
<dbReference type="AlphaFoldDB" id="A0A3M8AZY1"/>
<keyword evidence="3" id="KW-1185">Reference proteome</keyword>
<sequence>MSRPPLSLSYTTLRCFLVHVRTVHSQSETTPPTQKEQFTQEGARQLEDQDKQGAGSQKKISEQKANYIMAIEDRDFPL</sequence>
<protein>
    <submittedName>
        <fullName evidence="2">Uncharacterized protein</fullName>
    </submittedName>
</protein>
<gene>
    <name evidence="2" type="ORF">EDM57_12485</name>
</gene>
<name>A0A3M8AZY1_9BACL</name>
<proteinExistence type="predicted"/>
<feature type="region of interest" description="Disordered" evidence="1">
    <location>
        <begin position="23"/>
        <end position="64"/>
    </location>
</feature>
<feature type="compositionally biased region" description="Polar residues" evidence="1">
    <location>
        <begin position="23"/>
        <end position="42"/>
    </location>
</feature>
<evidence type="ECO:0000256" key="1">
    <source>
        <dbReference type="SAM" id="MobiDB-lite"/>
    </source>
</evidence>
<comment type="caution">
    <text evidence="2">The sequence shown here is derived from an EMBL/GenBank/DDBJ whole genome shotgun (WGS) entry which is preliminary data.</text>
</comment>
<dbReference type="EMBL" id="RHHS01000028">
    <property type="protein sequence ID" value="RNB56610.1"/>
    <property type="molecule type" value="Genomic_DNA"/>
</dbReference>
<evidence type="ECO:0000313" key="3">
    <source>
        <dbReference type="Proteomes" id="UP000268829"/>
    </source>
</evidence>
<reference evidence="2 3" key="1">
    <citation type="submission" date="2018-10" db="EMBL/GenBank/DDBJ databases">
        <title>Phylogenomics of Brevibacillus.</title>
        <authorList>
            <person name="Dunlap C."/>
        </authorList>
    </citation>
    <scope>NUCLEOTIDE SEQUENCE [LARGE SCALE GENOMIC DNA]</scope>
    <source>
        <strain evidence="2 3">DSM 100115</strain>
    </source>
</reference>
<organism evidence="2 3">
    <name type="scientific">Brevibacillus gelatini</name>
    <dbReference type="NCBI Taxonomy" id="1655277"/>
    <lineage>
        <taxon>Bacteria</taxon>
        <taxon>Bacillati</taxon>
        <taxon>Bacillota</taxon>
        <taxon>Bacilli</taxon>
        <taxon>Bacillales</taxon>
        <taxon>Paenibacillaceae</taxon>
        <taxon>Brevibacillus</taxon>
    </lineage>
</organism>
<accession>A0A3M8AZY1</accession>
<dbReference type="Proteomes" id="UP000268829">
    <property type="component" value="Unassembled WGS sequence"/>
</dbReference>
<dbReference type="RefSeq" id="WP_122905072.1">
    <property type="nucleotide sequence ID" value="NZ_RHHS01000028.1"/>
</dbReference>